<sequence length="54" mass="5982">MTAVDDRMITIFENLEVPEGIKAELIKGEIVMMAGPDRVHNFIVEKASAYCSPT</sequence>
<dbReference type="AlphaFoldDB" id="A0A7W7SFW7"/>
<dbReference type="Proteomes" id="UP000573327">
    <property type="component" value="Unassembled WGS sequence"/>
</dbReference>
<accession>A0A7W7SFW7</accession>
<gene>
    <name evidence="1" type="ORF">F4556_004877</name>
</gene>
<evidence type="ECO:0000313" key="2">
    <source>
        <dbReference type="Proteomes" id="UP000573327"/>
    </source>
</evidence>
<reference evidence="1 2" key="1">
    <citation type="submission" date="2020-08" db="EMBL/GenBank/DDBJ databases">
        <title>Sequencing the genomes of 1000 actinobacteria strains.</title>
        <authorList>
            <person name="Klenk H.-P."/>
        </authorList>
    </citation>
    <scope>NUCLEOTIDE SEQUENCE [LARGE SCALE GENOMIC DNA]</scope>
    <source>
        <strain evidence="1 2">DSM 44786</strain>
    </source>
</reference>
<dbReference type="EMBL" id="JACHJR010000001">
    <property type="protein sequence ID" value="MBB4949342.1"/>
    <property type="molecule type" value="Genomic_DNA"/>
</dbReference>
<name>A0A7W7SFW7_9ACTN</name>
<proteinExistence type="predicted"/>
<dbReference type="InterPro" id="IPR012296">
    <property type="entry name" value="Nuclease_put_TT1808"/>
</dbReference>
<evidence type="ECO:0000313" key="1">
    <source>
        <dbReference type="EMBL" id="MBB4949342.1"/>
    </source>
</evidence>
<protein>
    <submittedName>
        <fullName evidence="1">Uncharacterized protein</fullName>
    </submittedName>
</protein>
<dbReference type="Gene3D" id="3.90.1570.10">
    <property type="entry name" value="tt1808, chain A"/>
    <property type="match status" value="1"/>
</dbReference>
<dbReference type="RefSeq" id="WP_313068568.1">
    <property type="nucleotide sequence ID" value="NZ_JACHJR010000001.1"/>
</dbReference>
<organism evidence="1 2">
    <name type="scientific">Kitasatospora gansuensis</name>
    <dbReference type="NCBI Taxonomy" id="258050"/>
    <lineage>
        <taxon>Bacteria</taxon>
        <taxon>Bacillati</taxon>
        <taxon>Actinomycetota</taxon>
        <taxon>Actinomycetes</taxon>
        <taxon>Kitasatosporales</taxon>
        <taxon>Streptomycetaceae</taxon>
        <taxon>Kitasatospora</taxon>
    </lineage>
</organism>
<keyword evidence="2" id="KW-1185">Reference proteome</keyword>
<comment type="caution">
    <text evidence="1">The sequence shown here is derived from an EMBL/GenBank/DDBJ whole genome shotgun (WGS) entry which is preliminary data.</text>
</comment>